<gene>
    <name evidence="2" type="ORF">U9M73_03430</name>
</gene>
<evidence type="ECO:0000313" key="3">
    <source>
        <dbReference type="Proteomes" id="UP001292216"/>
    </source>
</evidence>
<keyword evidence="1" id="KW-1133">Transmembrane helix</keyword>
<evidence type="ECO:0000256" key="1">
    <source>
        <dbReference type="SAM" id="Phobius"/>
    </source>
</evidence>
<dbReference type="RefSeq" id="WP_323076284.1">
    <property type="nucleotide sequence ID" value="NZ_CBCSKM010000006.1"/>
</dbReference>
<keyword evidence="3" id="KW-1185">Reference proteome</keyword>
<sequence length="65" mass="7382">MVWLILVIILILAFGLIATIRIGQSQSNREENPRYTQQTGRNWLRLGVMYAIGVLAVVLVLILFI</sequence>
<evidence type="ECO:0000313" key="2">
    <source>
        <dbReference type="EMBL" id="MEA3569045.1"/>
    </source>
</evidence>
<accession>A0ABU5PGM5</accession>
<comment type="caution">
    <text evidence="2">The sequence shown here is derived from an EMBL/GenBank/DDBJ whole genome shotgun (WGS) entry which is preliminary data.</text>
</comment>
<keyword evidence="1" id="KW-0472">Membrane</keyword>
<reference evidence="2 3" key="1">
    <citation type="submission" date="2023-12" db="EMBL/GenBank/DDBJ databases">
        <title>Whole genome sequencing of Paenibacillus phoenicis isolated from the Phoenix Mars Lander spacecraft assembly facility.</title>
        <authorList>
            <person name="Garcia A."/>
            <person name="Venkateswaran K."/>
        </authorList>
    </citation>
    <scope>NUCLEOTIDE SEQUENCE [LARGE SCALE GENOMIC DNA]</scope>
    <source>
        <strain evidence="2 3">3PO2SA</strain>
    </source>
</reference>
<keyword evidence="1" id="KW-0812">Transmembrane</keyword>
<dbReference type="Proteomes" id="UP001292216">
    <property type="component" value="Unassembled WGS sequence"/>
</dbReference>
<proteinExistence type="predicted"/>
<name>A0ABU5PGM5_9BACL</name>
<dbReference type="EMBL" id="JAYERP010000001">
    <property type="protein sequence ID" value="MEA3569045.1"/>
    <property type="molecule type" value="Genomic_DNA"/>
</dbReference>
<organism evidence="2 3">
    <name type="scientific">Paenibacillus phoenicis</name>
    <dbReference type="NCBI Taxonomy" id="554117"/>
    <lineage>
        <taxon>Bacteria</taxon>
        <taxon>Bacillati</taxon>
        <taxon>Bacillota</taxon>
        <taxon>Bacilli</taxon>
        <taxon>Bacillales</taxon>
        <taxon>Paenibacillaceae</taxon>
        <taxon>Paenibacillus</taxon>
    </lineage>
</organism>
<feature type="transmembrane region" description="Helical" evidence="1">
    <location>
        <begin position="43"/>
        <end position="64"/>
    </location>
</feature>
<protein>
    <submittedName>
        <fullName evidence="2">Uncharacterized protein</fullName>
    </submittedName>
</protein>